<dbReference type="InterPro" id="IPR019062">
    <property type="entry name" value="Restrct_endonuc_II_HpaII"/>
</dbReference>
<gene>
    <name evidence="1" type="ORF">EGK74_07400</name>
</gene>
<organism evidence="1 2">
    <name type="scientific">Neisseria weixii</name>
    <dbReference type="NCBI Taxonomy" id="1853276"/>
    <lineage>
        <taxon>Bacteria</taxon>
        <taxon>Pseudomonadati</taxon>
        <taxon>Pseudomonadota</taxon>
        <taxon>Betaproteobacteria</taxon>
        <taxon>Neisseriales</taxon>
        <taxon>Neisseriaceae</taxon>
        <taxon>Neisseria</taxon>
    </lineage>
</organism>
<dbReference type="RefSeq" id="WP_123804229.1">
    <property type="nucleotide sequence ID" value="NZ_RPFL01000017.1"/>
</dbReference>
<dbReference type="Proteomes" id="UP000272412">
    <property type="component" value="Unassembled WGS sequence"/>
</dbReference>
<dbReference type="Pfam" id="PF09561">
    <property type="entry name" value="RE_HpaII"/>
    <property type="match status" value="1"/>
</dbReference>
<sequence length="366" mass="42061">MSEIFSGNKGEWSEPYVLLKLLADGKIYLGDGKLNKLENLILPIINILREEQDCTRQYGYNNDKSRIVFNFGDSNTLQAIAINEFEKHAKILLSAIKRNKSSSFHIPEAEDFLRQIGCTRLSARSLSKSDIHIVVHDVRTGVCPTLGFSIKSELGSKATLLNASRATNFLYEVEDCNDEITDNFNSLLNNRSKKDFRRRMSLLDSKNCRLSFKQTDNIIFANNLVLIDSKLPEILAEMLYQYYSGNAVSTADLSARVCTKNPNGYDYSNHHQFYEYKIKRLLCEAALGMRPAEIWHGKYDATGGYLVVRQDGEIVCYHLYSHNQFEDYLFLNTKFETPSSSRHHFGDIYEQNGRYFLKLNLQIRFS</sequence>
<evidence type="ECO:0000313" key="2">
    <source>
        <dbReference type="Proteomes" id="UP000272412"/>
    </source>
</evidence>
<dbReference type="GO" id="GO:0004519">
    <property type="term" value="F:endonuclease activity"/>
    <property type="evidence" value="ECO:0007669"/>
    <property type="project" value="UniProtKB-KW"/>
</dbReference>
<accession>A0A3N4MUN7</accession>
<evidence type="ECO:0000313" key="1">
    <source>
        <dbReference type="EMBL" id="RPD86948.1"/>
    </source>
</evidence>
<reference evidence="1 2" key="1">
    <citation type="submission" date="2018-11" db="EMBL/GenBank/DDBJ databases">
        <title>Neisseria weixii sp. nov. isolated from the rectal contents of plateau pika (Ochotona cruzoniae).</title>
        <authorList>
            <person name="Zhang G."/>
        </authorList>
    </citation>
    <scope>NUCLEOTIDE SEQUENCE [LARGE SCALE GENOMIC DNA]</scope>
    <source>
        <strain evidence="1 2">10009</strain>
    </source>
</reference>
<protein>
    <submittedName>
        <fullName evidence="1">HpaII family restriction endonuclease</fullName>
    </submittedName>
</protein>
<name>A0A3N4MUN7_9NEIS</name>
<dbReference type="OrthoDB" id="1551452at2"/>
<keyword evidence="1" id="KW-0255">Endonuclease</keyword>
<keyword evidence="1" id="KW-0540">Nuclease</keyword>
<proteinExistence type="predicted"/>
<keyword evidence="1" id="KW-0378">Hydrolase</keyword>
<dbReference type="EMBL" id="RPFL01000017">
    <property type="protein sequence ID" value="RPD86948.1"/>
    <property type="molecule type" value="Genomic_DNA"/>
</dbReference>
<keyword evidence="2" id="KW-1185">Reference proteome</keyword>
<dbReference type="AlphaFoldDB" id="A0A3N4MUN7"/>
<comment type="caution">
    <text evidence="1">The sequence shown here is derived from an EMBL/GenBank/DDBJ whole genome shotgun (WGS) entry which is preliminary data.</text>
</comment>